<comment type="caution">
    <text evidence="1">The sequence shown here is derived from an EMBL/GenBank/DDBJ whole genome shotgun (WGS) entry which is preliminary data.</text>
</comment>
<reference evidence="1" key="1">
    <citation type="submission" date="2021-06" db="EMBL/GenBank/DDBJ databases">
        <authorList>
            <person name="Kallberg Y."/>
            <person name="Tangrot J."/>
            <person name="Rosling A."/>
        </authorList>
    </citation>
    <scope>NUCLEOTIDE SEQUENCE</scope>
    <source>
        <strain evidence="1">FL966</strain>
    </source>
</reference>
<gene>
    <name evidence="1" type="ORF">CPELLU_LOCUS4716</name>
</gene>
<name>A0A9N9FQZ6_9GLOM</name>
<keyword evidence="2" id="KW-1185">Reference proteome</keyword>
<dbReference type="Proteomes" id="UP000789759">
    <property type="component" value="Unassembled WGS sequence"/>
</dbReference>
<evidence type="ECO:0000313" key="2">
    <source>
        <dbReference type="Proteomes" id="UP000789759"/>
    </source>
</evidence>
<dbReference type="AlphaFoldDB" id="A0A9N9FQZ6"/>
<protein>
    <submittedName>
        <fullName evidence="1">6859_t:CDS:1</fullName>
    </submittedName>
</protein>
<dbReference type="EMBL" id="CAJVQA010002539">
    <property type="protein sequence ID" value="CAG8550270.1"/>
    <property type="molecule type" value="Genomic_DNA"/>
</dbReference>
<evidence type="ECO:0000313" key="1">
    <source>
        <dbReference type="EMBL" id="CAG8550270.1"/>
    </source>
</evidence>
<proteinExistence type="predicted"/>
<accession>A0A9N9FQZ6</accession>
<dbReference type="OrthoDB" id="2538079at2759"/>
<sequence length="424" mass="48760">MSLDNLDGPVTQNEINLFIGFLEQPNRIPTTALDNEIADRQPGQDVEALGLVYEITQNHQILDRMITYSDIFLSLRNDPVNGRIMWTGQRELVWCTIPDNGTLSGYAGSEGLDITGHIAYTAYHILKTPCLWGINVTDNDPHKYGATYKERALTYVTEMDKTIDTYYLKYFIRENDSKIYNPNSSAWDNLGEMSANSPMPWNRQQMMTNGFLRMAECHEIIGDDASRVNKYFNIIQVSIDWMVKNFIPVKTKNCLNAYNWAYSTVSNSSEDIDIHALYDIWGMYRAWQRKDKLNVSIDVMINLANTMMYIINIDNKTFTTRVCDTYDNTFTANLYGPWEFYAEFIPDWYKFVVNVNVNRIKTGPQYMGALLWVKNSLMVNNSPSGTEKHNSTYTSTSSHIQALSGYETCKLLFLVLGIILSYLY</sequence>
<organism evidence="1 2">
    <name type="scientific">Cetraspora pellucida</name>
    <dbReference type="NCBI Taxonomy" id="1433469"/>
    <lineage>
        <taxon>Eukaryota</taxon>
        <taxon>Fungi</taxon>
        <taxon>Fungi incertae sedis</taxon>
        <taxon>Mucoromycota</taxon>
        <taxon>Glomeromycotina</taxon>
        <taxon>Glomeromycetes</taxon>
        <taxon>Diversisporales</taxon>
        <taxon>Gigasporaceae</taxon>
        <taxon>Cetraspora</taxon>
    </lineage>
</organism>